<dbReference type="WBParaSite" id="HNAJ_0000436701-mRNA-1">
    <property type="protein sequence ID" value="HNAJ_0000436701-mRNA-1"/>
    <property type="gene ID" value="HNAJ_0000436701"/>
</dbReference>
<reference evidence="4" key="1">
    <citation type="submission" date="2017-02" db="UniProtKB">
        <authorList>
            <consortium name="WormBaseParasite"/>
        </authorList>
    </citation>
    <scope>IDENTIFICATION</scope>
</reference>
<sequence length="204" mass="23622">MERGRQTKSSSFRSERSDFSELYLIWVGDFEKDERFARFHAQFDRNDFEPKTMSIHTHRNHISMGSKYGNPFGHYQLNSTLCSCLIDPQHATIRREPNGSFRLLDHSQSGTFVNYRRISNFADLSHGDIICFGHPDSTGIKRGKVVEPYYWDLKYKAFIGAQEDVLLKIGEALNKEEIDRTSVSLSIQLVIAMLEYEKLNTDTD</sequence>
<reference evidence="2 3" key="2">
    <citation type="submission" date="2018-11" db="EMBL/GenBank/DDBJ databases">
        <authorList>
            <consortium name="Pathogen Informatics"/>
        </authorList>
    </citation>
    <scope>NUCLEOTIDE SEQUENCE [LARGE SCALE GENOMIC DNA]</scope>
</reference>
<gene>
    <name evidence="2" type="ORF">HNAJ_LOCUS4365</name>
</gene>
<evidence type="ECO:0000259" key="1">
    <source>
        <dbReference type="PROSITE" id="PS50006"/>
    </source>
</evidence>
<dbReference type="Proteomes" id="UP000278807">
    <property type="component" value="Unassembled WGS sequence"/>
</dbReference>
<dbReference type="CDD" id="cd00060">
    <property type="entry name" value="FHA"/>
    <property type="match status" value="1"/>
</dbReference>
<dbReference type="EMBL" id="UZAE01003016">
    <property type="protein sequence ID" value="VDO00225.1"/>
    <property type="molecule type" value="Genomic_DNA"/>
</dbReference>
<name>A0A0R3TBC8_RODNA</name>
<dbReference type="InterPro" id="IPR000253">
    <property type="entry name" value="FHA_dom"/>
</dbReference>
<feature type="domain" description="FHA" evidence="1">
    <location>
        <begin position="62"/>
        <end position="118"/>
    </location>
</feature>
<evidence type="ECO:0000313" key="2">
    <source>
        <dbReference type="EMBL" id="VDO00225.1"/>
    </source>
</evidence>
<evidence type="ECO:0000313" key="4">
    <source>
        <dbReference type="WBParaSite" id="HNAJ_0000436701-mRNA-1"/>
    </source>
</evidence>
<dbReference type="PROSITE" id="PS50006">
    <property type="entry name" value="FHA_DOMAIN"/>
    <property type="match status" value="1"/>
</dbReference>
<dbReference type="OrthoDB" id="436852at2759"/>
<protein>
    <submittedName>
        <fullName evidence="4">FHA domain-containing protein</fullName>
    </submittedName>
</protein>
<dbReference type="Gene3D" id="2.60.200.20">
    <property type="match status" value="1"/>
</dbReference>
<dbReference type="InterPro" id="IPR008984">
    <property type="entry name" value="SMAD_FHA_dom_sf"/>
</dbReference>
<dbReference type="AlphaFoldDB" id="A0A0R3TBC8"/>
<dbReference type="STRING" id="102285.A0A0R3TBC8"/>
<dbReference type="SUPFAM" id="SSF49879">
    <property type="entry name" value="SMAD/FHA domain"/>
    <property type="match status" value="1"/>
</dbReference>
<accession>A0A0R3TBC8</accession>
<keyword evidence="3" id="KW-1185">Reference proteome</keyword>
<evidence type="ECO:0000313" key="3">
    <source>
        <dbReference type="Proteomes" id="UP000278807"/>
    </source>
</evidence>
<organism evidence="4">
    <name type="scientific">Rodentolepis nana</name>
    <name type="common">Dwarf tapeworm</name>
    <name type="synonym">Hymenolepis nana</name>
    <dbReference type="NCBI Taxonomy" id="102285"/>
    <lineage>
        <taxon>Eukaryota</taxon>
        <taxon>Metazoa</taxon>
        <taxon>Spiralia</taxon>
        <taxon>Lophotrochozoa</taxon>
        <taxon>Platyhelminthes</taxon>
        <taxon>Cestoda</taxon>
        <taxon>Eucestoda</taxon>
        <taxon>Cyclophyllidea</taxon>
        <taxon>Hymenolepididae</taxon>
        <taxon>Rodentolepis</taxon>
    </lineage>
</organism>
<dbReference type="Pfam" id="PF00498">
    <property type="entry name" value="FHA"/>
    <property type="match status" value="1"/>
</dbReference>
<proteinExistence type="predicted"/>